<dbReference type="AlphaFoldDB" id="X1U7U3"/>
<protein>
    <submittedName>
        <fullName evidence="1">Uncharacterized protein</fullName>
    </submittedName>
</protein>
<evidence type="ECO:0000313" key="1">
    <source>
        <dbReference type="EMBL" id="GAI95915.1"/>
    </source>
</evidence>
<dbReference type="EMBL" id="BARW01018179">
    <property type="protein sequence ID" value="GAI95915.1"/>
    <property type="molecule type" value="Genomic_DNA"/>
</dbReference>
<proteinExistence type="predicted"/>
<sequence>MTSLNPVFTIQDQVQEAIMVHEKVDEKKLPQRCIQLLKDVGIASP</sequence>
<organism evidence="1">
    <name type="scientific">marine sediment metagenome</name>
    <dbReference type="NCBI Taxonomy" id="412755"/>
    <lineage>
        <taxon>unclassified sequences</taxon>
        <taxon>metagenomes</taxon>
        <taxon>ecological metagenomes</taxon>
    </lineage>
</organism>
<name>X1U7U3_9ZZZZ</name>
<comment type="caution">
    <text evidence="1">The sequence shown here is derived from an EMBL/GenBank/DDBJ whole genome shotgun (WGS) entry which is preliminary data.</text>
</comment>
<gene>
    <name evidence="1" type="ORF">S12H4_31184</name>
</gene>
<reference evidence="1" key="1">
    <citation type="journal article" date="2014" name="Front. Microbiol.">
        <title>High frequency of phylogenetically diverse reductive dehalogenase-homologous genes in deep subseafloor sedimentary metagenomes.</title>
        <authorList>
            <person name="Kawai M."/>
            <person name="Futagami T."/>
            <person name="Toyoda A."/>
            <person name="Takaki Y."/>
            <person name="Nishi S."/>
            <person name="Hori S."/>
            <person name="Arai W."/>
            <person name="Tsubouchi T."/>
            <person name="Morono Y."/>
            <person name="Uchiyama I."/>
            <person name="Ito T."/>
            <person name="Fujiyama A."/>
            <person name="Inagaki F."/>
            <person name="Takami H."/>
        </authorList>
    </citation>
    <scope>NUCLEOTIDE SEQUENCE</scope>
    <source>
        <strain evidence="1">Expedition CK06-06</strain>
    </source>
</reference>
<accession>X1U7U3</accession>